<sequence>MRRCLLAMTVLLLLAGCHTESGDDLGSPARGDLSDSQLRQQARAVLDRYEQVLRRAGGQGRFVPVGSPQRQVGDWELENGRNKESLAAGEFAPVADLPTPPEPTGSVIWNDGSRETVPLVGAEATLAGFRADGARCDGCPPLRVTGARLTTLRMETTRGTATVPAWEYTLAGTGVRLVRAAVDPAATVEVSPLPWDSESPSAMSIEKATTQRGDRTLTVTFTGAPGPGSEPCGVDYRAEAVQSVSAVAVIVHAHPNSSQQVCPAIGAQRTATVELARELGERAVLEVQQGQPVRLTVTR</sequence>
<keyword evidence="2" id="KW-1185">Reference proteome</keyword>
<dbReference type="EMBL" id="FMCX01000001">
    <property type="protein sequence ID" value="SCE69881.1"/>
    <property type="molecule type" value="Genomic_DNA"/>
</dbReference>
<name>A0A1C4UE08_9ACTN</name>
<proteinExistence type="predicted"/>
<dbReference type="Proteomes" id="UP000199504">
    <property type="component" value="Unassembled WGS sequence"/>
</dbReference>
<dbReference type="PROSITE" id="PS51257">
    <property type="entry name" value="PROKAR_LIPOPROTEIN"/>
    <property type="match status" value="1"/>
</dbReference>
<protein>
    <recommendedName>
        <fullName evidence="3">Lipoprotein</fullName>
    </recommendedName>
</protein>
<dbReference type="AlphaFoldDB" id="A0A1C4UE08"/>
<evidence type="ECO:0000313" key="2">
    <source>
        <dbReference type="Proteomes" id="UP000199504"/>
    </source>
</evidence>
<accession>A0A1C4UE08</accession>
<gene>
    <name evidence="1" type="ORF">GA0070564_101409</name>
</gene>
<organism evidence="1 2">
    <name type="scientific">Micromonospora mirobrigensis</name>
    <dbReference type="NCBI Taxonomy" id="262898"/>
    <lineage>
        <taxon>Bacteria</taxon>
        <taxon>Bacillati</taxon>
        <taxon>Actinomycetota</taxon>
        <taxon>Actinomycetes</taxon>
        <taxon>Micromonosporales</taxon>
        <taxon>Micromonosporaceae</taxon>
        <taxon>Micromonospora</taxon>
    </lineage>
</organism>
<reference evidence="2" key="1">
    <citation type="submission" date="2016-06" db="EMBL/GenBank/DDBJ databases">
        <authorList>
            <person name="Varghese N."/>
            <person name="Submissions Spin"/>
        </authorList>
    </citation>
    <scope>NUCLEOTIDE SEQUENCE [LARGE SCALE GENOMIC DNA]</scope>
    <source>
        <strain evidence="2">DSM 44830</strain>
    </source>
</reference>
<dbReference type="STRING" id="262898.GA0070564_101409"/>
<evidence type="ECO:0000313" key="1">
    <source>
        <dbReference type="EMBL" id="SCE69881.1"/>
    </source>
</evidence>
<evidence type="ECO:0008006" key="3">
    <source>
        <dbReference type="Google" id="ProtNLM"/>
    </source>
</evidence>